<evidence type="ECO:0000256" key="2">
    <source>
        <dbReference type="ARBA" id="ARBA00012451"/>
    </source>
</evidence>
<organism evidence="8 9">
    <name type="scientific">Rossellomorea vietnamensis</name>
    <dbReference type="NCBI Taxonomy" id="218284"/>
    <lineage>
        <taxon>Bacteria</taxon>
        <taxon>Bacillati</taxon>
        <taxon>Bacillota</taxon>
        <taxon>Bacilli</taxon>
        <taxon>Bacillales</taxon>
        <taxon>Bacillaceae</taxon>
        <taxon>Rossellomorea</taxon>
    </lineage>
</organism>
<dbReference type="GO" id="GO:0006357">
    <property type="term" value="P:regulation of transcription by RNA polymerase II"/>
    <property type="evidence" value="ECO:0007669"/>
    <property type="project" value="TreeGrafter"/>
</dbReference>
<dbReference type="InterPro" id="IPR048950">
    <property type="entry name" value="Ppx_GppA_C"/>
</dbReference>
<evidence type="ECO:0000256" key="4">
    <source>
        <dbReference type="ARBA" id="ARBA00022801"/>
    </source>
</evidence>
<feature type="domain" description="Ppx/GppA phosphatase N-terminal" evidence="6">
    <location>
        <begin position="29"/>
        <end position="304"/>
    </location>
</feature>
<keyword evidence="4 8" id="KW-0378">Hydrolase</keyword>
<evidence type="ECO:0000259" key="6">
    <source>
        <dbReference type="Pfam" id="PF02541"/>
    </source>
</evidence>
<dbReference type="PANTHER" id="PTHR30005:SF0">
    <property type="entry name" value="RETROGRADE REGULATION PROTEIN 2"/>
    <property type="match status" value="1"/>
</dbReference>
<evidence type="ECO:0000259" key="7">
    <source>
        <dbReference type="Pfam" id="PF21447"/>
    </source>
</evidence>
<feature type="domain" description="Ppx/GppA phosphatase C-terminal" evidence="7">
    <location>
        <begin position="318"/>
        <end position="485"/>
    </location>
</feature>
<dbReference type="AlphaFoldDB" id="A0A5D4KKB2"/>
<dbReference type="SUPFAM" id="SSF109604">
    <property type="entry name" value="HD-domain/PDEase-like"/>
    <property type="match status" value="1"/>
</dbReference>
<dbReference type="Pfam" id="PF02541">
    <property type="entry name" value="Ppx-GppA"/>
    <property type="match status" value="1"/>
</dbReference>
<dbReference type="Gene3D" id="1.10.3210.10">
    <property type="entry name" value="Hypothetical protein af1432"/>
    <property type="match status" value="1"/>
</dbReference>
<dbReference type="CDD" id="cd24052">
    <property type="entry name" value="ASKHA_NBD_HpPPX-GppA-like"/>
    <property type="match status" value="1"/>
</dbReference>
<dbReference type="GO" id="GO:0004309">
    <property type="term" value="F:exopolyphosphatase activity"/>
    <property type="evidence" value="ECO:0007669"/>
    <property type="project" value="UniProtKB-EC"/>
</dbReference>
<dbReference type="Gene3D" id="3.30.420.40">
    <property type="match status" value="1"/>
</dbReference>
<evidence type="ECO:0000256" key="5">
    <source>
        <dbReference type="ARBA" id="ARBA00047607"/>
    </source>
</evidence>
<dbReference type="InterPro" id="IPR003695">
    <property type="entry name" value="Ppx_GppA_N"/>
</dbReference>
<dbReference type="Proteomes" id="UP000323317">
    <property type="component" value="Unassembled WGS sequence"/>
</dbReference>
<evidence type="ECO:0000313" key="9">
    <source>
        <dbReference type="Proteomes" id="UP000323317"/>
    </source>
</evidence>
<comment type="similarity">
    <text evidence="1">Belongs to the GppA/Ppx family.</text>
</comment>
<dbReference type="InterPro" id="IPR022371">
    <property type="entry name" value="Exopolyphosphatase"/>
</dbReference>
<dbReference type="InterPro" id="IPR043129">
    <property type="entry name" value="ATPase_NBD"/>
</dbReference>
<reference evidence="8 9" key="1">
    <citation type="submission" date="2019-08" db="EMBL/GenBank/DDBJ databases">
        <title>Bacillus genomes from the desert of Cuatro Cienegas, Coahuila.</title>
        <authorList>
            <person name="Olmedo-Alvarez G."/>
        </authorList>
    </citation>
    <scope>NUCLEOTIDE SEQUENCE [LARGE SCALE GENOMIC DNA]</scope>
    <source>
        <strain evidence="8 9">CH40_1T</strain>
    </source>
</reference>
<dbReference type="InterPro" id="IPR050273">
    <property type="entry name" value="GppA/Ppx_hydrolase"/>
</dbReference>
<evidence type="ECO:0000256" key="3">
    <source>
        <dbReference type="ARBA" id="ARBA00020416"/>
    </source>
</evidence>
<dbReference type="Gene3D" id="3.30.420.150">
    <property type="entry name" value="Exopolyphosphatase. Domain 2"/>
    <property type="match status" value="1"/>
</dbReference>
<comment type="caution">
    <text evidence="8">The sequence shown here is derived from an EMBL/GenBank/DDBJ whole genome shotgun (WGS) entry which is preliminary data.</text>
</comment>
<dbReference type="SUPFAM" id="SSF53067">
    <property type="entry name" value="Actin-like ATPase domain"/>
    <property type="match status" value="2"/>
</dbReference>
<comment type="catalytic activity">
    <reaction evidence="5">
        <text>[phosphate](n) + H2O = [phosphate](n-1) + phosphate + H(+)</text>
        <dbReference type="Rhea" id="RHEA:21528"/>
        <dbReference type="Rhea" id="RHEA-COMP:9859"/>
        <dbReference type="Rhea" id="RHEA-COMP:14279"/>
        <dbReference type="ChEBI" id="CHEBI:15377"/>
        <dbReference type="ChEBI" id="CHEBI:15378"/>
        <dbReference type="ChEBI" id="CHEBI:16838"/>
        <dbReference type="ChEBI" id="CHEBI:43474"/>
        <dbReference type="EC" id="3.6.1.11"/>
    </reaction>
</comment>
<dbReference type="GO" id="GO:0006793">
    <property type="term" value="P:phosphorus metabolic process"/>
    <property type="evidence" value="ECO:0007669"/>
    <property type="project" value="InterPro"/>
</dbReference>
<sequence>MKMSKSAIVDIGSNTIRLVIYSHYSDGRYKEIENVKAVARLRTYLGEDMNLSSGGVNKLLKILKSFSEILEFHEIPAARCVATATIRQARNREEIISAVKRETEMDIEILSEEQEAFYGYLAVISTTPADTALTIDIGGGSTEITFFEDRKLKQSHSYPFGVVSLKQQFIKGDSITEEERRNLIQFLQGEFSKLPWLKNKRVPIVGVGGSARNIAQIDQQQRDYEIAGVHQYILSGNTITSIRDQLFPLNYQEIEKVEGLSKDRADIILPAAEVFHQLFNYTDASYFMVSRKGLRDGLVIEMANETGEKMLNRDSVIELSIKELCHEFGINESHSKQMIFLAGETWKQLSKSGYWQLEAEDLKILQYGAALYYLGEYIDSESSSQHTFYIMANRSINGFFHKERVQLASISSFKNKLSLKQYLKLFSEWFTKEEMKKIREMGAVLKLAYSLNATKRNIVRELNITKIGGSLNFSVHCQGDFLAEQYQTEKQKRHLEKALRTDINIDFKKTNLTKI</sequence>
<dbReference type="InterPro" id="IPR030673">
    <property type="entry name" value="PyroPPase_GppA_Ppx"/>
</dbReference>
<name>A0A5D4KKB2_9BACI</name>
<dbReference type="PIRSF" id="PIRSF001267">
    <property type="entry name" value="Pyrophosphatase_GppA_Ppx"/>
    <property type="match status" value="1"/>
</dbReference>
<dbReference type="NCBIfam" id="TIGR03706">
    <property type="entry name" value="exo_poly_only"/>
    <property type="match status" value="1"/>
</dbReference>
<gene>
    <name evidence="8" type="primary">ppx</name>
    <name evidence="8" type="ORF">FZC79_02535</name>
</gene>
<accession>A0A5D4KKB2</accession>
<dbReference type="EMBL" id="VTEH01000001">
    <property type="protein sequence ID" value="TYR77711.1"/>
    <property type="molecule type" value="Genomic_DNA"/>
</dbReference>
<evidence type="ECO:0000313" key="8">
    <source>
        <dbReference type="EMBL" id="TYR77711.1"/>
    </source>
</evidence>
<evidence type="ECO:0000256" key="1">
    <source>
        <dbReference type="ARBA" id="ARBA00007125"/>
    </source>
</evidence>
<protein>
    <recommendedName>
        <fullName evidence="3">Exopolyphosphatase</fullName>
        <ecNumber evidence="2">3.6.1.11</ecNumber>
    </recommendedName>
</protein>
<dbReference type="EC" id="3.6.1.11" evidence="2"/>
<dbReference type="Pfam" id="PF21447">
    <property type="entry name" value="Ppx-GppA_III"/>
    <property type="match status" value="1"/>
</dbReference>
<proteinExistence type="inferred from homology"/>
<dbReference type="PANTHER" id="PTHR30005">
    <property type="entry name" value="EXOPOLYPHOSPHATASE"/>
    <property type="match status" value="1"/>
</dbReference>